<dbReference type="KEGG" id="gtt:GUITHDRAFT_137943"/>
<organism evidence="3">
    <name type="scientific">Guillardia theta (strain CCMP2712)</name>
    <name type="common">Cryptophyte</name>
    <dbReference type="NCBI Taxonomy" id="905079"/>
    <lineage>
        <taxon>Eukaryota</taxon>
        <taxon>Cryptophyceae</taxon>
        <taxon>Pyrenomonadales</taxon>
        <taxon>Geminigeraceae</taxon>
        <taxon>Guillardia</taxon>
    </lineage>
</organism>
<dbReference type="HOGENOM" id="CLU_635303_0_0_1"/>
<dbReference type="EMBL" id="JH992992">
    <property type="protein sequence ID" value="EKX46980.1"/>
    <property type="molecule type" value="Genomic_DNA"/>
</dbReference>
<evidence type="ECO:0000256" key="2">
    <source>
        <dbReference type="SAM" id="SignalP"/>
    </source>
</evidence>
<evidence type="ECO:0000313" key="4">
    <source>
        <dbReference type="EnsemblProtists" id="EKX46980"/>
    </source>
</evidence>
<protein>
    <submittedName>
        <fullName evidence="3 4">Uncharacterized protein</fullName>
    </submittedName>
</protein>
<feature type="signal peptide" evidence="2">
    <location>
        <begin position="1"/>
        <end position="29"/>
    </location>
</feature>
<proteinExistence type="predicted"/>
<dbReference type="PaxDb" id="55529-EKX46980"/>
<dbReference type="EnsemblProtists" id="EKX46980">
    <property type="protein sequence ID" value="EKX46980"/>
    <property type="gene ID" value="GUITHDRAFT_137943"/>
</dbReference>
<dbReference type="GeneID" id="17303483"/>
<dbReference type="OrthoDB" id="10661640at2759"/>
<dbReference type="RefSeq" id="XP_005833960.1">
    <property type="nucleotide sequence ID" value="XM_005833903.1"/>
</dbReference>
<dbReference type="AlphaFoldDB" id="L1JFV6"/>
<sequence>MPEIRLLMALPRPLLLVLMVMVWLPLPSSMPVNSGLTETSVGVSCCTSNLAPHILIVHLRGGKKSKARIIHNWKPKHKREGENPLQINKAHRKRRKEKQNEKAKRKLKNVLASCKMEDRENYHEIGLIDNPQYTHQFISKKQDILRGKLPENIDDNLEPHEMEELTMSRKPYTGGLDDGSKAIDTKGNDEILMTNQLDNDEELLWDDLVQGAHDLLETADVLKDPKQFSEGDIVKYRESDGTFRMAEIVSIDRSIIPHSYGIRLEGRIRETVEERIERISAPDKKNANETALVSMKIDPSERFYDFERGVFLHPLLREANMKRRMKRESGDWQNHTLIPMRNVRAKNVNMRVQGKSAGGIMNGQASSTLENEDSDEALERVLDYTRHAKRKQILEAKAHEREYQRKCGISEAIRPRGHAKIRQDHRFRRYNR</sequence>
<reference evidence="4" key="3">
    <citation type="submission" date="2015-06" db="UniProtKB">
        <authorList>
            <consortium name="EnsemblProtists"/>
        </authorList>
    </citation>
    <scope>IDENTIFICATION</scope>
</reference>
<keyword evidence="5" id="KW-1185">Reference proteome</keyword>
<keyword evidence="2" id="KW-0732">Signal</keyword>
<evidence type="ECO:0000256" key="1">
    <source>
        <dbReference type="SAM" id="MobiDB-lite"/>
    </source>
</evidence>
<accession>L1JFV6</accession>
<reference evidence="5" key="2">
    <citation type="submission" date="2012-11" db="EMBL/GenBank/DDBJ databases">
        <authorList>
            <person name="Kuo A."/>
            <person name="Curtis B.A."/>
            <person name="Tanifuji G."/>
            <person name="Burki F."/>
            <person name="Gruber A."/>
            <person name="Irimia M."/>
            <person name="Maruyama S."/>
            <person name="Arias M.C."/>
            <person name="Ball S.G."/>
            <person name="Gile G.H."/>
            <person name="Hirakawa Y."/>
            <person name="Hopkins J.F."/>
            <person name="Rensing S.A."/>
            <person name="Schmutz J."/>
            <person name="Symeonidi A."/>
            <person name="Elias M."/>
            <person name="Eveleigh R.J."/>
            <person name="Herman E.K."/>
            <person name="Klute M.J."/>
            <person name="Nakayama T."/>
            <person name="Obornik M."/>
            <person name="Reyes-Prieto A."/>
            <person name="Armbrust E.V."/>
            <person name="Aves S.J."/>
            <person name="Beiko R.G."/>
            <person name="Coutinho P."/>
            <person name="Dacks J.B."/>
            <person name="Durnford D.G."/>
            <person name="Fast N.M."/>
            <person name="Green B.R."/>
            <person name="Grisdale C."/>
            <person name="Hempe F."/>
            <person name="Henrissat B."/>
            <person name="Hoppner M.P."/>
            <person name="Ishida K.-I."/>
            <person name="Kim E."/>
            <person name="Koreny L."/>
            <person name="Kroth P.G."/>
            <person name="Liu Y."/>
            <person name="Malik S.-B."/>
            <person name="Maier U.G."/>
            <person name="McRose D."/>
            <person name="Mock T."/>
            <person name="Neilson J.A."/>
            <person name="Onodera N.T."/>
            <person name="Poole A.M."/>
            <person name="Pritham E.J."/>
            <person name="Richards T.A."/>
            <person name="Rocap G."/>
            <person name="Roy S.W."/>
            <person name="Sarai C."/>
            <person name="Schaack S."/>
            <person name="Shirato S."/>
            <person name="Slamovits C.H."/>
            <person name="Spencer D.F."/>
            <person name="Suzuki S."/>
            <person name="Worden A.Z."/>
            <person name="Zauner S."/>
            <person name="Barry K."/>
            <person name="Bell C."/>
            <person name="Bharti A.K."/>
            <person name="Crow J.A."/>
            <person name="Grimwood J."/>
            <person name="Kramer R."/>
            <person name="Lindquist E."/>
            <person name="Lucas S."/>
            <person name="Salamov A."/>
            <person name="McFadden G.I."/>
            <person name="Lane C.E."/>
            <person name="Keeling P.J."/>
            <person name="Gray M.W."/>
            <person name="Grigoriev I.V."/>
            <person name="Archibald J.M."/>
        </authorList>
    </citation>
    <scope>NUCLEOTIDE SEQUENCE</scope>
    <source>
        <strain evidence="5">CCMP2712</strain>
    </source>
</reference>
<dbReference type="Proteomes" id="UP000011087">
    <property type="component" value="Unassembled WGS sequence"/>
</dbReference>
<reference evidence="3 5" key="1">
    <citation type="journal article" date="2012" name="Nature">
        <title>Algal genomes reveal evolutionary mosaicism and the fate of nucleomorphs.</title>
        <authorList>
            <consortium name="DOE Joint Genome Institute"/>
            <person name="Curtis B.A."/>
            <person name="Tanifuji G."/>
            <person name="Burki F."/>
            <person name="Gruber A."/>
            <person name="Irimia M."/>
            <person name="Maruyama S."/>
            <person name="Arias M.C."/>
            <person name="Ball S.G."/>
            <person name="Gile G.H."/>
            <person name="Hirakawa Y."/>
            <person name="Hopkins J.F."/>
            <person name="Kuo A."/>
            <person name="Rensing S.A."/>
            <person name="Schmutz J."/>
            <person name="Symeonidi A."/>
            <person name="Elias M."/>
            <person name="Eveleigh R.J."/>
            <person name="Herman E.K."/>
            <person name="Klute M.J."/>
            <person name="Nakayama T."/>
            <person name="Obornik M."/>
            <person name="Reyes-Prieto A."/>
            <person name="Armbrust E.V."/>
            <person name="Aves S.J."/>
            <person name="Beiko R.G."/>
            <person name="Coutinho P."/>
            <person name="Dacks J.B."/>
            <person name="Durnford D.G."/>
            <person name="Fast N.M."/>
            <person name="Green B.R."/>
            <person name="Grisdale C.J."/>
            <person name="Hempel F."/>
            <person name="Henrissat B."/>
            <person name="Hoppner M.P."/>
            <person name="Ishida K."/>
            <person name="Kim E."/>
            <person name="Koreny L."/>
            <person name="Kroth P.G."/>
            <person name="Liu Y."/>
            <person name="Malik S.B."/>
            <person name="Maier U.G."/>
            <person name="McRose D."/>
            <person name="Mock T."/>
            <person name="Neilson J.A."/>
            <person name="Onodera N.T."/>
            <person name="Poole A.M."/>
            <person name="Pritham E.J."/>
            <person name="Richards T.A."/>
            <person name="Rocap G."/>
            <person name="Roy S.W."/>
            <person name="Sarai C."/>
            <person name="Schaack S."/>
            <person name="Shirato S."/>
            <person name="Slamovits C.H."/>
            <person name="Spencer D.F."/>
            <person name="Suzuki S."/>
            <person name="Worden A.Z."/>
            <person name="Zauner S."/>
            <person name="Barry K."/>
            <person name="Bell C."/>
            <person name="Bharti A.K."/>
            <person name="Crow J.A."/>
            <person name="Grimwood J."/>
            <person name="Kramer R."/>
            <person name="Lindquist E."/>
            <person name="Lucas S."/>
            <person name="Salamov A."/>
            <person name="McFadden G.I."/>
            <person name="Lane C.E."/>
            <person name="Keeling P.J."/>
            <person name="Gray M.W."/>
            <person name="Grigoriev I.V."/>
            <person name="Archibald J.M."/>
        </authorList>
    </citation>
    <scope>NUCLEOTIDE SEQUENCE</scope>
    <source>
        <strain evidence="3 5">CCMP2712</strain>
    </source>
</reference>
<gene>
    <name evidence="3" type="ORF">GUITHDRAFT_137943</name>
</gene>
<evidence type="ECO:0000313" key="3">
    <source>
        <dbReference type="EMBL" id="EKX46980.1"/>
    </source>
</evidence>
<name>L1JFV6_GUITC</name>
<evidence type="ECO:0000313" key="5">
    <source>
        <dbReference type="Proteomes" id="UP000011087"/>
    </source>
</evidence>
<feature type="chain" id="PRO_5008771284" evidence="2">
    <location>
        <begin position="30"/>
        <end position="432"/>
    </location>
</feature>
<feature type="compositionally biased region" description="Basic residues" evidence="1">
    <location>
        <begin position="89"/>
        <end position="104"/>
    </location>
</feature>
<feature type="region of interest" description="Disordered" evidence="1">
    <location>
        <begin position="75"/>
        <end position="104"/>
    </location>
</feature>